<evidence type="ECO:0000256" key="5">
    <source>
        <dbReference type="ARBA" id="ARBA00051722"/>
    </source>
</evidence>
<dbReference type="InterPro" id="IPR017867">
    <property type="entry name" value="Tyr_phospatase_low_mol_wt"/>
</dbReference>
<evidence type="ECO:0000256" key="2">
    <source>
        <dbReference type="ARBA" id="ARBA00013064"/>
    </source>
</evidence>
<dbReference type="InterPro" id="IPR036196">
    <property type="entry name" value="Ptyr_pPase_sf"/>
</dbReference>
<dbReference type="PRINTS" id="PR00719">
    <property type="entry name" value="LMWPTPASE"/>
</dbReference>
<dbReference type="EMBL" id="CYHB01000004">
    <property type="protein sequence ID" value="CUA86442.1"/>
    <property type="molecule type" value="Genomic_DNA"/>
</dbReference>
<sequence length="149" mass="17110">MFNKILVVCLGNICRSPTAQFMLQQRLPNKTVHSAGITAMKHSDGKGWDMDKTARSIAEKHGHSFPVHEAQQLTRELISHYDLILVMEHNHRNHIAQRYPEAQAKTMLLGQWLEKGGKEIPDPYKKSDEVYEHVLKLIDQATDKWATKL</sequence>
<gene>
    <name evidence="8" type="ORF">Ga0061064_1486</name>
</gene>
<dbReference type="EC" id="3.1.3.48" evidence="2"/>
<keyword evidence="4" id="KW-0904">Protein phosphatase</keyword>
<dbReference type="PANTHER" id="PTHR11717:SF31">
    <property type="entry name" value="LOW MOLECULAR WEIGHT PROTEIN-TYROSINE-PHOSPHATASE ETP-RELATED"/>
    <property type="match status" value="1"/>
</dbReference>
<dbReference type="RefSeq" id="WP_055439152.1">
    <property type="nucleotide sequence ID" value="NZ_CYHB01000004.1"/>
</dbReference>
<accession>A0A0K6H6R6</accession>
<dbReference type="OrthoDB" id="9784339at2"/>
<dbReference type="SUPFAM" id="SSF52788">
    <property type="entry name" value="Phosphotyrosine protein phosphatases I"/>
    <property type="match status" value="1"/>
</dbReference>
<organism evidence="8 9">
    <name type="scientific">Pseudidiomarina woesei</name>
    <dbReference type="NCBI Taxonomy" id="1381080"/>
    <lineage>
        <taxon>Bacteria</taxon>
        <taxon>Pseudomonadati</taxon>
        <taxon>Pseudomonadota</taxon>
        <taxon>Gammaproteobacteria</taxon>
        <taxon>Alteromonadales</taxon>
        <taxon>Idiomarinaceae</taxon>
        <taxon>Pseudidiomarina</taxon>
    </lineage>
</organism>
<protein>
    <recommendedName>
        <fullName evidence="2">protein-tyrosine-phosphatase</fullName>
        <ecNumber evidence="2">3.1.3.48</ecNumber>
    </recommendedName>
</protein>
<dbReference type="SMART" id="SM00226">
    <property type="entry name" value="LMWPc"/>
    <property type="match status" value="1"/>
</dbReference>
<dbReference type="Proteomes" id="UP000182598">
    <property type="component" value="Unassembled WGS sequence"/>
</dbReference>
<dbReference type="GO" id="GO:0004725">
    <property type="term" value="F:protein tyrosine phosphatase activity"/>
    <property type="evidence" value="ECO:0007669"/>
    <property type="project" value="UniProtKB-EC"/>
</dbReference>
<evidence type="ECO:0000313" key="8">
    <source>
        <dbReference type="EMBL" id="CUA86442.1"/>
    </source>
</evidence>
<proteinExistence type="inferred from homology"/>
<reference evidence="9" key="1">
    <citation type="submission" date="2015-08" db="EMBL/GenBank/DDBJ databases">
        <authorList>
            <person name="Varghese N."/>
        </authorList>
    </citation>
    <scope>NUCLEOTIDE SEQUENCE [LARGE SCALE GENOMIC DNA]</scope>
    <source>
        <strain evidence="9">DSM 27808</strain>
    </source>
</reference>
<feature type="active site" description="Proton donor" evidence="6">
    <location>
        <position position="122"/>
    </location>
</feature>
<evidence type="ECO:0000256" key="4">
    <source>
        <dbReference type="ARBA" id="ARBA00022912"/>
    </source>
</evidence>
<feature type="active site" description="Nucleophile" evidence="6">
    <location>
        <position position="9"/>
    </location>
</feature>
<dbReference type="Pfam" id="PF01451">
    <property type="entry name" value="LMWPc"/>
    <property type="match status" value="1"/>
</dbReference>
<comment type="catalytic activity">
    <reaction evidence="5">
        <text>O-phospho-L-tyrosyl-[protein] + H2O = L-tyrosyl-[protein] + phosphate</text>
        <dbReference type="Rhea" id="RHEA:10684"/>
        <dbReference type="Rhea" id="RHEA-COMP:10136"/>
        <dbReference type="Rhea" id="RHEA-COMP:20101"/>
        <dbReference type="ChEBI" id="CHEBI:15377"/>
        <dbReference type="ChEBI" id="CHEBI:43474"/>
        <dbReference type="ChEBI" id="CHEBI:46858"/>
        <dbReference type="ChEBI" id="CHEBI:61978"/>
        <dbReference type="EC" id="3.1.3.48"/>
    </reaction>
</comment>
<comment type="similarity">
    <text evidence="1">Belongs to the low molecular weight phosphotyrosine protein phosphatase family.</text>
</comment>
<evidence type="ECO:0000256" key="3">
    <source>
        <dbReference type="ARBA" id="ARBA00022801"/>
    </source>
</evidence>
<name>A0A0K6H6R6_9GAMM</name>
<keyword evidence="9" id="KW-1185">Reference proteome</keyword>
<feature type="domain" description="Phosphotyrosine protein phosphatase I" evidence="7">
    <location>
        <begin position="3"/>
        <end position="148"/>
    </location>
</feature>
<dbReference type="InterPro" id="IPR050438">
    <property type="entry name" value="LMW_PTPase"/>
</dbReference>
<dbReference type="CDD" id="cd16343">
    <property type="entry name" value="LMWPTP"/>
    <property type="match status" value="1"/>
</dbReference>
<dbReference type="InterPro" id="IPR023485">
    <property type="entry name" value="Ptyr_pPase"/>
</dbReference>
<keyword evidence="3" id="KW-0378">Hydrolase</keyword>
<dbReference type="AlphaFoldDB" id="A0A0K6H6R6"/>
<dbReference type="PANTHER" id="PTHR11717">
    <property type="entry name" value="LOW MOLECULAR WEIGHT PROTEIN TYROSINE PHOSPHATASE"/>
    <property type="match status" value="1"/>
</dbReference>
<evidence type="ECO:0000256" key="6">
    <source>
        <dbReference type="PIRSR" id="PIRSR617867-1"/>
    </source>
</evidence>
<evidence type="ECO:0000259" key="7">
    <source>
        <dbReference type="SMART" id="SM00226"/>
    </source>
</evidence>
<evidence type="ECO:0000313" key="9">
    <source>
        <dbReference type="Proteomes" id="UP000182598"/>
    </source>
</evidence>
<dbReference type="Gene3D" id="3.40.50.2300">
    <property type="match status" value="1"/>
</dbReference>
<feature type="active site" evidence="6">
    <location>
        <position position="15"/>
    </location>
</feature>
<evidence type="ECO:0000256" key="1">
    <source>
        <dbReference type="ARBA" id="ARBA00011063"/>
    </source>
</evidence>